<evidence type="ECO:0000313" key="2">
    <source>
        <dbReference type="Proteomes" id="UP001183420"/>
    </source>
</evidence>
<dbReference type="GO" id="GO:0008483">
    <property type="term" value="F:transaminase activity"/>
    <property type="evidence" value="ECO:0007669"/>
    <property type="project" value="UniProtKB-KW"/>
</dbReference>
<dbReference type="Proteomes" id="UP001183420">
    <property type="component" value="Unassembled WGS sequence"/>
</dbReference>
<comment type="caution">
    <text evidence="1">The sequence shown here is derived from an EMBL/GenBank/DDBJ whole genome shotgun (WGS) entry which is preliminary data.</text>
</comment>
<organism evidence="1 2">
    <name type="scientific">Streptomyces millisiae</name>
    <dbReference type="NCBI Taxonomy" id="3075542"/>
    <lineage>
        <taxon>Bacteria</taxon>
        <taxon>Bacillati</taxon>
        <taxon>Actinomycetota</taxon>
        <taxon>Actinomycetes</taxon>
        <taxon>Kitasatosporales</taxon>
        <taxon>Streptomycetaceae</taxon>
        <taxon>Streptomyces</taxon>
    </lineage>
</organism>
<protein>
    <submittedName>
        <fullName evidence="1">Aminotransferase DegT</fullName>
    </submittedName>
</protein>
<keyword evidence="2" id="KW-1185">Reference proteome</keyword>
<feature type="non-terminal residue" evidence="1">
    <location>
        <position position="1"/>
    </location>
</feature>
<gene>
    <name evidence="1" type="ORF">RNC47_37435</name>
</gene>
<accession>A0ABU2M2C6</accession>
<dbReference type="InterPro" id="IPR015422">
    <property type="entry name" value="PyrdxlP-dep_Trfase_small"/>
</dbReference>
<dbReference type="EMBL" id="JAVREM010000430">
    <property type="protein sequence ID" value="MDT0323994.1"/>
    <property type="molecule type" value="Genomic_DNA"/>
</dbReference>
<proteinExistence type="predicted"/>
<keyword evidence="1" id="KW-0808">Transferase</keyword>
<reference evidence="2" key="1">
    <citation type="submission" date="2023-07" db="EMBL/GenBank/DDBJ databases">
        <title>30 novel species of actinomycetes from the DSMZ collection.</title>
        <authorList>
            <person name="Nouioui I."/>
        </authorList>
    </citation>
    <scope>NUCLEOTIDE SEQUENCE [LARGE SCALE GENOMIC DNA]</scope>
    <source>
        <strain evidence="2">DSM 44918</strain>
    </source>
</reference>
<keyword evidence="1" id="KW-0032">Aminotransferase</keyword>
<dbReference type="Gene3D" id="3.90.1150.10">
    <property type="entry name" value="Aspartate Aminotransferase, domain 1"/>
    <property type="match status" value="1"/>
</dbReference>
<name>A0ABU2M2C6_9ACTN</name>
<evidence type="ECO:0000313" key="1">
    <source>
        <dbReference type="EMBL" id="MDT0323994.1"/>
    </source>
</evidence>
<sequence>AEWRARGHHAGECPVAERMWFEQQVNLPCHPGMTDWQVDQVASRLDTVLGQEVRGTPIAAGTARKTKGWTQ</sequence>